<dbReference type="InterPro" id="IPR013783">
    <property type="entry name" value="Ig-like_fold"/>
</dbReference>
<evidence type="ECO:0000256" key="1">
    <source>
        <dbReference type="SAM" id="SignalP"/>
    </source>
</evidence>
<dbReference type="Gene3D" id="2.60.120.260">
    <property type="entry name" value="Galactose-binding domain-like"/>
    <property type="match status" value="1"/>
</dbReference>
<evidence type="ECO:0000313" key="2">
    <source>
        <dbReference type="EMBL" id="SDD76126.1"/>
    </source>
</evidence>
<dbReference type="OrthoDB" id="583296at2"/>
<protein>
    <recommendedName>
        <fullName evidence="4">F5/8 type C domain-containing protein</fullName>
    </recommendedName>
</protein>
<name>A0A1G6XG05_9GAMM</name>
<reference evidence="2 3" key="1">
    <citation type="submission" date="2016-10" db="EMBL/GenBank/DDBJ databases">
        <authorList>
            <person name="de Groot N.N."/>
        </authorList>
    </citation>
    <scope>NUCLEOTIDE SEQUENCE [LARGE SCALE GENOMIC DNA]</scope>
    <source>
        <strain evidence="2 3">DSM 16957</strain>
    </source>
</reference>
<accession>A0A1G6XG05</accession>
<evidence type="ECO:0000313" key="3">
    <source>
        <dbReference type="Proteomes" id="UP000199603"/>
    </source>
</evidence>
<organism evidence="2 3">
    <name type="scientific">Aquimonas voraii</name>
    <dbReference type="NCBI Taxonomy" id="265719"/>
    <lineage>
        <taxon>Bacteria</taxon>
        <taxon>Pseudomonadati</taxon>
        <taxon>Pseudomonadota</taxon>
        <taxon>Gammaproteobacteria</taxon>
        <taxon>Lysobacterales</taxon>
        <taxon>Lysobacteraceae</taxon>
        <taxon>Aquimonas</taxon>
    </lineage>
</organism>
<evidence type="ECO:0008006" key="4">
    <source>
        <dbReference type="Google" id="ProtNLM"/>
    </source>
</evidence>
<dbReference type="EMBL" id="FNAG01000006">
    <property type="protein sequence ID" value="SDD76126.1"/>
    <property type="molecule type" value="Genomic_DNA"/>
</dbReference>
<keyword evidence="1" id="KW-0732">Signal</keyword>
<feature type="signal peptide" evidence="1">
    <location>
        <begin position="1"/>
        <end position="41"/>
    </location>
</feature>
<dbReference type="SUPFAM" id="SSF49785">
    <property type="entry name" value="Galactose-binding domain-like"/>
    <property type="match status" value="1"/>
</dbReference>
<keyword evidence="3" id="KW-1185">Reference proteome</keyword>
<sequence>MNRSSGSPARRAVQPRFLRARWACGAALCALLFAGSVAAQAVVPPGKGEGEPEPDLSYSQKVLEQGEGWQRVLSSGVLDETGEPYAEEMFMIDGERGVAAVPLPDSLRESLILDLAEREGDEPIAFSVSVRVAEEVRKSEAQGKPTDELIRLVAMLEEGDGPLGTAAAAKGSCGDRDIYRNRSFSINAPLNRNFGIGGGFSGSLALTGNAAVNANGEVLIKLKRFKAWFLCIPYGVRFNHARVRGSANIEHGATLSGTIHYANREAREWQIAKPHLFSLNFFAGPIPVHIGFNLPITAGYDQGGLSGSVTGSTTYSGNRTFSGTFDYRCTSSGCTGSSQFNSSGLGSQPMTGSVSGRFQPNIYAQVAMRGYLYTEGVAYAQVGVRPYLRGDLWGYYGNNCGDADANGHYETVQALTFDLDWQLYITGQADTFLTSAWHRNLWTSPRWHIGFWDLLGGQGSTAMSPMLSGPAVVPVGLAETFGAKMRPCWPYTDTVQYSMNWGDGSAAQPMSGPAANLTQASHTWNSGGTPLLSLTAVGDSHGRSFNKTTTRQVQASTAPINLAPRAAASASTTYCRGPGNQCYSAARINDGVTSTQLGGLYSWTNDLPDCTDPRSICINPDGVGGANTTPSLLPIGPQWVALTWPAPLTLQRVDLFTTSGFEVQDFVIQYLAGSQWITLSATPGFPTDNTSTQLSFTFPPVTTRSIRVLGRKGPEVQPAHIRINELEVYR</sequence>
<feature type="chain" id="PRO_5011523172" description="F5/8 type C domain-containing protein" evidence="1">
    <location>
        <begin position="42"/>
        <end position="730"/>
    </location>
</feature>
<dbReference type="RefSeq" id="WP_091242924.1">
    <property type="nucleotide sequence ID" value="NZ_FNAG01000006.1"/>
</dbReference>
<dbReference type="AlphaFoldDB" id="A0A1G6XG05"/>
<gene>
    <name evidence="2" type="ORF">SAMN04488509_106175</name>
</gene>
<dbReference type="Proteomes" id="UP000199603">
    <property type="component" value="Unassembled WGS sequence"/>
</dbReference>
<dbReference type="InterPro" id="IPR008979">
    <property type="entry name" value="Galactose-bd-like_sf"/>
</dbReference>
<dbReference type="Gene3D" id="2.60.40.10">
    <property type="entry name" value="Immunoglobulins"/>
    <property type="match status" value="1"/>
</dbReference>
<proteinExistence type="predicted"/>